<dbReference type="SUPFAM" id="SSF47648">
    <property type="entry name" value="Nucleoside phosphorylase/phosphoribosyltransferase N-terminal domain"/>
    <property type="match status" value="1"/>
</dbReference>
<comment type="catalytic activity">
    <reaction evidence="7 9">
        <text>N-(5-phospho-beta-D-ribosyl)anthranilate + diphosphate = 5-phospho-alpha-D-ribose 1-diphosphate + anthranilate</text>
        <dbReference type="Rhea" id="RHEA:11768"/>
        <dbReference type="ChEBI" id="CHEBI:16567"/>
        <dbReference type="ChEBI" id="CHEBI:18277"/>
        <dbReference type="ChEBI" id="CHEBI:33019"/>
        <dbReference type="ChEBI" id="CHEBI:58017"/>
        <dbReference type="EC" id="2.4.2.18"/>
    </reaction>
</comment>
<dbReference type="InterPro" id="IPR005940">
    <property type="entry name" value="Anthranilate_Pribosyl_Tfrase"/>
</dbReference>
<keyword evidence="9" id="KW-0460">Magnesium</keyword>
<feature type="binding site" evidence="9">
    <location>
        <position position="112"/>
    </location>
    <ligand>
        <name>anthranilate</name>
        <dbReference type="ChEBI" id="CHEBI:16567"/>
        <label>1</label>
    </ligand>
</feature>
<dbReference type="InterPro" id="IPR000312">
    <property type="entry name" value="Glycosyl_Trfase_fam3"/>
</dbReference>
<dbReference type="GO" id="GO:0004048">
    <property type="term" value="F:anthranilate phosphoribosyltransferase activity"/>
    <property type="evidence" value="ECO:0007669"/>
    <property type="project" value="UniProtKB-UniRule"/>
</dbReference>
<reference evidence="12" key="1">
    <citation type="journal article" date="2020" name="mSystems">
        <title>Genome- and Community-Level Interaction Insights into Carbon Utilization and Element Cycling Functions of Hydrothermarchaeota in Hydrothermal Sediment.</title>
        <authorList>
            <person name="Zhou Z."/>
            <person name="Liu Y."/>
            <person name="Xu W."/>
            <person name="Pan J."/>
            <person name="Luo Z.H."/>
            <person name="Li M."/>
        </authorList>
    </citation>
    <scope>NUCLEOTIDE SEQUENCE [LARGE SCALE GENOMIC DNA]</scope>
    <source>
        <strain evidence="12">SpSt-210</strain>
    </source>
</reference>
<feature type="binding site" evidence="9">
    <location>
        <position position="81"/>
    </location>
    <ligand>
        <name>anthranilate</name>
        <dbReference type="ChEBI" id="CHEBI:16567"/>
        <label>1</label>
    </ligand>
</feature>
<feature type="binding site" evidence="9">
    <location>
        <position position="81"/>
    </location>
    <ligand>
        <name>5-phospho-alpha-D-ribose 1-diphosphate</name>
        <dbReference type="ChEBI" id="CHEBI:58017"/>
    </ligand>
</feature>
<evidence type="ECO:0000259" key="11">
    <source>
        <dbReference type="Pfam" id="PF02885"/>
    </source>
</evidence>
<organism evidence="12">
    <name type="scientific">Thermorudis peleae</name>
    <dbReference type="NCBI Taxonomy" id="1382356"/>
    <lineage>
        <taxon>Bacteria</taxon>
        <taxon>Pseudomonadati</taxon>
        <taxon>Thermomicrobiota</taxon>
        <taxon>Thermomicrobia</taxon>
        <taxon>Thermomicrobia incertae sedis</taxon>
        <taxon>Thermorudis</taxon>
    </lineage>
</organism>
<evidence type="ECO:0000256" key="9">
    <source>
        <dbReference type="HAMAP-Rule" id="MF_00211"/>
    </source>
</evidence>
<dbReference type="AlphaFoldDB" id="A0A831TD95"/>
<comment type="similarity">
    <text evidence="9">Belongs to the anthranilate phosphoribosyltransferase family.</text>
</comment>
<feature type="domain" description="Glycosyl transferase family 3 N-terminal" evidence="11">
    <location>
        <begin position="4"/>
        <end position="65"/>
    </location>
</feature>
<feature type="binding site" evidence="9">
    <location>
        <position position="121"/>
    </location>
    <ligand>
        <name>5-phospho-alpha-D-ribose 1-diphosphate</name>
        <dbReference type="ChEBI" id="CHEBI:58017"/>
    </ligand>
</feature>
<comment type="subunit">
    <text evidence="9">Homodimer.</text>
</comment>
<dbReference type="UniPathway" id="UPA00035">
    <property type="reaction ID" value="UER00041"/>
</dbReference>
<dbReference type="PANTHER" id="PTHR43285:SF2">
    <property type="entry name" value="ANTHRANILATE PHOSPHORIBOSYLTRANSFERASE"/>
    <property type="match status" value="1"/>
</dbReference>
<sequence length="348" mass="35984">MIVDAIRKVAGGEVLTQAEAAEAMEAIMTGEATPAQIAALVTALRLRGEREEEVAGFAQTMRRHAVPVALSLQDPVVDNCGTGGDGARTFNISTAAAFVVAGAGVPVAKHGNRAMSSHSGSADVLEALGVRIDLGPDAVARCVQEVGIGFMFAPRFHPAMRHAAPVRREIGIRTVFNVLGPLTNPAGVRHQLIGVAMPDLVEIVARVLALLGTEHALVVYSGDGLDELSLGAPNRVYEVRANGSTTVHQFTLEAAELGLTPVASEAVRGGSAAENAALIRRVLQGEPGPAREITLLNAAAALYAADSASSLGEGLLLAARSIDSGAALARLEALIELSNRLIEAEVQV</sequence>
<dbReference type="Gene3D" id="1.20.970.10">
    <property type="entry name" value="Transferase, Pyrimidine Nucleoside Phosphorylase, Chain C"/>
    <property type="match status" value="1"/>
</dbReference>
<dbReference type="InterPro" id="IPR035902">
    <property type="entry name" value="Nuc_phospho_transferase"/>
</dbReference>
<keyword evidence="5 9" id="KW-0822">Tryptophan biosynthesis</keyword>
<comment type="caution">
    <text evidence="9">Lacks conserved residue(s) required for the propagation of feature annotation.</text>
</comment>
<feature type="binding site" evidence="9">
    <location>
        <position position="167"/>
    </location>
    <ligand>
        <name>anthranilate</name>
        <dbReference type="ChEBI" id="CHEBI:16567"/>
        <label>2</label>
    </ligand>
</feature>
<evidence type="ECO:0000256" key="7">
    <source>
        <dbReference type="ARBA" id="ARBA00052328"/>
    </source>
</evidence>
<evidence type="ECO:0000256" key="6">
    <source>
        <dbReference type="ARBA" id="ARBA00023141"/>
    </source>
</evidence>
<feature type="domain" description="Glycosyl transferase family 3" evidence="10">
    <location>
        <begin position="74"/>
        <end position="328"/>
    </location>
</feature>
<feature type="binding site" evidence="9">
    <location>
        <begin position="109"/>
        <end position="117"/>
    </location>
    <ligand>
        <name>5-phospho-alpha-D-ribose 1-diphosphate</name>
        <dbReference type="ChEBI" id="CHEBI:58017"/>
    </ligand>
</feature>
<proteinExistence type="inferred from homology"/>
<dbReference type="GO" id="GO:0000162">
    <property type="term" value="P:L-tryptophan biosynthetic process"/>
    <property type="evidence" value="ECO:0007669"/>
    <property type="project" value="UniProtKB-UniRule"/>
</dbReference>
<dbReference type="NCBIfam" id="TIGR01245">
    <property type="entry name" value="trpD"/>
    <property type="match status" value="1"/>
</dbReference>
<evidence type="ECO:0000313" key="12">
    <source>
        <dbReference type="EMBL" id="HEG92473.1"/>
    </source>
</evidence>
<protein>
    <recommendedName>
        <fullName evidence="9">Anthranilate phosphoribosyltransferase</fullName>
        <ecNumber evidence="9">2.4.2.18</ecNumber>
    </recommendedName>
</protein>
<evidence type="ECO:0000259" key="10">
    <source>
        <dbReference type="Pfam" id="PF00591"/>
    </source>
</evidence>
<dbReference type="Pfam" id="PF00591">
    <property type="entry name" value="Glycos_transf_3"/>
    <property type="match status" value="1"/>
</dbReference>
<comment type="caution">
    <text evidence="12">The sequence shown here is derived from an EMBL/GenBank/DDBJ whole genome shotgun (WGS) entry which is preliminary data.</text>
</comment>
<dbReference type="GO" id="GO:0005829">
    <property type="term" value="C:cytosol"/>
    <property type="evidence" value="ECO:0007669"/>
    <property type="project" value="TreeGrafter"/>
</dbReference>
<dbReference type="GO" id="GO:0000287">
    <property type="term" value="F:magnesium ion binding"/>
    <property type="evidence" value="ECO:0007669"/>
    <property type="project" value="UniProtKB-UniRule"/>
</dbReference>
<keyword evidence="3 9" id="KW-0328">Glycosyltransferase</keyword>
<keyword evidence="9" id="KW-0479">Metal-binding</keyword>
<dbReference type="FunFam" id="3.40.1030.10:FF:000002">
    <property type="entry name" value="Anthranilate phosphoribosyltransferase"/>
    <property type="match status" value="1"/>
</dbReference>
<dbReference type="InterPro" id="IPR036320">
    <property type="entry name" value="Glycosyl_Trfase_fam3_N_dom_sf"/>
</dbReference>
<evidence type="ECO:0000256" key="2">
    <source>
        <dbReference type="ARBA" id="ARBA00022605"/>
    </source>
</evidence>
<dbReference type="EMBL" id="DSIY01000316">
    <property type="protein sequence ID" value="HEG92473.1"/>
    <property type="molecule type" value="Genomic_DNA"/>
</dbReference>
<evidence type="ECO:0000256" key="3">
    <source>
        <dbReference type="ARBA" id="ARBA00022676"/>
    </source>
</evidence>
<comment type="cofactor">
    <cofactor evidence="9">
        <name>Mg(2+)</name>
        <dbReference type="ChEBI" id="CHEBI:18420"/>
    </cofactor>
    <text evidence="9">Binds 2 magnesium ions per monomer.</text>
</comment>
<dbReference type="SUPFAM" id="SSF52418">
    <property type="entry name" value="Nucleoside phosphorylase/phosphoribosyltransferase catalytic domain"/>
    <property type="match status" value="1"/>
</dbReference>
<keyword evidence="2 9" id="KW-0028">Amino-acid biosynthesis</keyword>
<feature type="binding site" evidence="9">
    <location>
        <position position="227"/>
    </location>
    <ligand>
        <name>Mg(2+)</name>
        <dbReference type="ChEBI" id="CHEBI:18420"/>
        <label>2</label>
    </ligand>
</feature>
<evidence type="ECO:0000256" key="8">
    <source>
        <dbReference type="ARBA" id="ARBA00061188"/>
    </source>
</evidence>
<accession>A0A831TD95</accession>
<feature type="binding site" evidence="9">
    <location>
        <begin position="91"/>
        <end position="94"/>
    </location>
    <ligand>
        <name>5-phospho-alpha-D-ribose 1-diphosphate</name>
        <dbReference type="ChEBI" id="CHEBI:58017"/>
    </ligand>
</feature>
<evidence type="ECO:0000256" key="1">
    <source>
        <dbReference type="ARBA" id="ARBA00004907"/>
    </source>
</evidence>
<dbReference type="EC" id="2.4.2.18" evidence="9"/>
<feature type="binding site" evidence="9">
    <location>
        <position position="93"/>
    </location>
    <ligand>
        <name>Mg(2+)</name>
        <dbReference type="ChEBI" id="CHEBI:18420"/>
        <label>1</label>
    </ligand>
</feature>
<evidence type="ECO:0000256" key="5">
    <source>
        <dbReference type="ARBA" id="ARBA00022822"/>
    </source>
</evidence>
<comment type="similarity">
    <text evidence="8">In the C-terminal section; belongs to the anthranilate phosphoribosyltransferase family.</text>
</comment>
<dbReference type="Gene3D" id="3.40.1030.10">
    <property type="entry name" value="Nucleoside phosphorylase/phosphoribosyltransferase catalytic domain"/>
    <property type="match status" value="1"/>
</dbReference>
<keyword evidence="4 9" id="KW-0808">Transferase</keyword>
<comment type="function">
    <text evidence="9">Catalyzes the transfer of the phosphoribosyl group of 5-phosphorylribose-1-pyrophosphate (PRPP) to anthranilate to yield N-(5'-phosphoribosyl)-anthranilate (PRA).</text>
</comment>
<gene>
    <name evidence="9 12" type="primary">trpD</name>
    <name evidence="12" type="ORF">ENP34_13715</name>
</gene>
<feature type="binding site" evidence="9">
    <location>
        <position position="227"/>
    </location>
    <ligand>
        <name>Mg(2+)</name>
        <dbReference type="ChEBI" id="CHEBI:18420"/>
        <label>1</label>
    </ligand>
</feature>
<dbReference type="HAMAP" id="MF_00211">
    <property type="entry name" value="TrpD"/>
    <property type="match status" value="1"/>
</dbReference>
<keyword evidence="6 9" id="KW-0057">Aromatic amino acid biosynthesis</keyword>
<evidence type="ECO:0000256" key="4">
    <source>
        <dbReference type="ARBA" id="ARBA00022679"/>
    </source>
</evidence>
<dbReference type="InterPro" id="IPR017459">
    <property type="entry name" value="Glycosyl_Trfase_fam3_N_dom"/>
</dbReference>
<comment type="pathway">
    <text evidence="1 9">Amino-acid biosynthesis; L-tryptophan biosynthesis; L-tryptophan from chorismate: step 2/5.</text>
</comment>
<dbReference type="PANTHER" id="PTHR43285">
    <property type="entry name" value="ANTHRANILATE PHOSPHORIBOSYLTRANSFERASE"/>
    <property type="match status" value="1"/>
</dbReference>
<dbReference type="Pfam" id="PF02885">
    <property type="entry name" value="Glycos_trans_3N"/>
    <property type="match status" value="1"/>
</dbReference>
<feature type="binding site" evidence="9">
    <location>
        <begin position="84"/>
        <end position="85"/>
    </location>
    <ligand>
        <name>5-phospho-alpha-D-ribose 1-diphosphate</name>
        <dbReference type="ChEBI" id="CHEBI:58017"/>
    </ligand>
</feature>
<name>A0A831TD95_9BACT</name>
<feature type="binding site" evidence="9">
    <location>
        <position position="226"/>
    </location>
    <ligand>
        <name>Mg(2+)</name>
        <dbReference type="ChEBI" id="CHEBI:18420"/>
        <label>2</label>
    </ligand>
</feature>
<feature type="binding site" evidence="9">
    <location>
        <position position="89"/>
    </location>
    <ligand>
        <name>5-phospho-alpha-D-ribose 1-diphosphate</name>
        <dbReference type="ChEBI" id="CHEBI:58017"/>
    </ligand>
</feature>